<dbReference type="NCBIfam" id="TIGR02937">
    <property type="entry name" value="sigma70-ECF"/>
    <property type="match status" value="1"/>
</dbReference>
<reference evidence="7 8" key="1">
    <citation type="journal article" date="2015" name="Genom Data">
        <title>Draft genome sequence of a multidrug-resistant Chryseobacterium indologenes isolate from Malaysia.</title>
        <authorList>
            <person name="Yu C.Y."/>
            <person name="Ang G.Y."/>
            <person name="Cheng H.J."/>
            <person name="Cheong Y.M."/>
            <person name="Yin W.F."/>
            <person name="Chan K.G."/>
        </authorList>
    </citation>
    <scope>NUCLEOTIDE SEQUENCE [LARGE SCALE GENOMIC DNA]</scope>
    <source>
        <strain evidence="7 8">CI_885</strain>
    </source>
</reference>
<protein>
    <submittedName>
        <fullName evidence="7">RNA polymerase subunit sigma</fullName>
    </submittedName>
</protein>
<dbReference type="Gene3D" id="1.10.1740.10">
    <property type="match status" value="1"/>
</dbReference>
<sequence length="188" mass="21830">MKENKEQILINRLLIKEETAWKELFGTYSGILSGVCSRYIIEKDDVRDVLQNSFIKMFRSIDTFEYRGEGSLKAWMIRIAVNESLKQIRQNSGFQKTVCTSDFPDTPEEEEPGLEEIPQTEVMRMIKSLPEGYRTVFNLYVFEKKSHKEIAELLGIAENSSASQFHRAKGLLAQKIKEFKMSKKAQYE</sequence>
<dbReference type="PANTHER" id="PTHR43133">
    <property type="entry name" value="RNA POLYMERASE ECF-TYPE SIGMA FACTO"/>
    <property type="match status" value="1"/>
</dbReference>
<dbReference type="InterPro" id="IPR039425">
    <property type="entry name" value="RNA_pol_sigma-70-like"/>
</dbReference>
<evidence type="ECO:0000256" key="2">
    <source>
        <dbReference type="ARBA" id="ARBA00023015"/>
    </source>
</evidence>
<dbReference type="CDD" id="cd06171">
    <property type="entry name" value="Sigma70_r4"/>
    <property type="match status" value="1"/>
</dbReference>
<dbReference type="SUPFAM" id="SSF88946">
    <property type="entry name" value="Sigma2 domain of RNA polymerase sigma factors"/>
    <property type="match status" value="1"/>
</dbReference>
<evidence type="ECO:0000256" key="1">
    <source>
        <dbReference type="ARBA" id="ARBA00010641"/>
    </source>
</evidence>
<dbReference type="PANTHER" id="PTHR43133:SF46">
    <property type="entry name" value="RNA POLYMERASE SIGMA-70 FACTOR ECF SUBFAMILY"/>
    <property type="match status" value="1"/>
</dbReference>
<dbReference type="GO" id="GO:0016987">
    <property type="term" value="F:sigma factor activity"/>
    <property type="evidence" value="ECO:0007669"/>
    <property type="project" value="UniProtKB-KW"/>
</dbReference>
<dbReference type="SUPFAM" id="SSF88659">
    <property type="entry name" value="Sigma3 and sigma4 domains of RNA polymerase sigma factors"/>
    <property type="match status" value="1"/>
</dbReference>
<accession>A0A0N0ZV63</accession>
<evidence type="ECO:0000256" key="4">
    <source>
        <dbReference type="ARBA" id="ARBA00023163"/>
    </source>
</evidence>
<evidence type="ECO:0000313" key="8">
    <source>
        <dbReference type="Proteomes" id="UP000037953"/>
    </source>
</evidence>
<dbReference type="InterPro" id="IPR036388">
    <property type="entry name" value="WH-like_DNA-bd_sf"/>
</dbReference>
<evidence type="ECO:0000259" key="6">
    <source>
        <dbReference type="Pfam" id="PF08281"/>
    </source>
</evidence>
<feature type="domain" description="RNA polymerase sigma-70 region 2" evidence="5">
    <location>
        <begin position="24"/>
        <end position="92"/>
    </location>
</feature>
<dbReference type="AlphaFoldDB" id="A0A0N0ZV63"/>
<feature type="domain" description="RNA polymerase sigma factor 70 region 4 type 2" evidence="6">
    <location>
        <begin position="121"/>
        <end position="169"/>
    </location>
</feature>
<comment type="similarity">
    <text evidence="1">Belongs to the sigma-70 factor family. ECF subfamily.</text>
</comment>
<dbReference type="GO" id="GO:0006352">
    <property type="term" value="P:DNA-templated transcription initiation"/>
    <property type="evidence" value="ECO:0007669"/>
    <property type="project" value="InterPro"/>
</dbReference>
<dbReference type="InterPro" id="IPR013324">
    <property type="entry name" value="RNA_pol_sigma_r3/r4-like"/>
</dbReference>
<dbReference type="Pfam" id="PF04542">
    <property type="entry name" value="Sigma70_r2"/>
    <property type="match status" value="1"/>
</dbReference>
<gene>
    <name evidence="7" type="ORF">AOB46_08910</name>
</gene>
<dbReference type="Pfam" id="PF08281">
    <property type="entry name" value="Sigma70_r4_2"/>
    <property type="match status" value="1"/>
</dbReference>
<dbReference type="InterPro" id="IPR007627">
    <property type="entry name" value="RNA_pol_sigma70_r2"/>
</dbReference>
<dbReference type="RefSeq" id="WP_062698410.1">
    <property type="nucleotide sequence ID" value="NZ_LJOD01000004.1"/>
</dbReference>
<keyword evidence="3" id="KW-0731">Sigma factor</keyword>
<dbReference type="PATRIC" id="fig|253.9.peg.3535"/>
<comment type="caution">
    <text evidence="7">The sequence shown here is derived from an EMBL/GenBank/DDBJ whole genome shotgun (WGS) entry which is preliminary data.</text>
</comment>
<dbReference type="InterPro" id="IPR014284">
    <property type="entry name" value="RNA_pol_sigma-70_dom"/>
</dbReference>
<evidence type="ECO:0000259" key="5">
    <source>
        <dbReference type="Pfam" id="PF04542"/>
    </source>
</evidence>
<name>A0A0N0ZV63_CHRID</name>
<dbReference type="OrthoDB" id="1056775at2"/>
<evidence type="ECO:0000313" key="7">
    <source>
        <dbReference type="EMBL" id="KPE51756.1"/>
    </source>
</evidence>
<keyword evidence="2" id="KW-0805">Transcription regulation</keyword>
<dbReference type="Gene3D" id="1.10.10.10">
    <property type="entry name" value="Winged helix-like DNA-binding domain superfamily/Winged helix DNA-binding domain"/>
    <property type="match status" value="1"/>
</dbReference>
<dbReference type="EMBL" id="LJOD01000004">
    <property type="protein sequence ID" value="KPE51756.1"/>
    <property type="molecule type" value="Genomic_DNA"/>
</dbReference>
<dbReference type="InterPro" id="IPR013249">
    <property type="entry name" value="RNA_pol_sigma70_r4_t2"/>
</dbReference>
<evidence type="ECO:0000256" key="3">
    <source>
        <dbReference type="ARBA" id="ARBA00023082"/>
    </source>
</evidence>
<dbReference type="InterPro" id="IPR013325">
    <property type="entry name" value="RNA_pol_sigma_r2"/>
</dbReference>
<organism evidence="7 8">
    <name type="scientific">Chryseobacterium indologenes</name>
    <name type="common">Flavobacterium indologenes</name>
    <dbReference type="NCBI Taxonomy" id="253"/>
    <lineage>
        <taxon>Bacteria</taxon>
        <taxon>Pseudomonadati</taxon>
        <taxon>Bacteroidota</taxon>
        <taxon>Flavobacteriia</taxon>
        <taxon>Flavobacteriales</taxon>
        <taxon>Weeksellaceae</taxon>
        <taxon>Chryseobacterium group</taxon>
        <taxon>Chryseobacterium</taxon>
    </lineage>
</organism>
<dbReference type="Proteomes" id="UP000037953">
    <property type="component" value="Unassembled WGS sequence"/>
</dbReference>
<reference evidence="8" key="2">
    <citation type="submission" date="2015-09" db="EMBL/GenBank/DDBJ databases">
        <title>Draft genome sequence of a multidrug-resistant Chryseobacterium indologenes isolate from Malaysia.</title>
        <authorList>
            <person name="Yu C.Y."/>
            <person name="Ang G.Y."/>
            <person name="Chan K.-G."/>
        </authorList>
    </citation>
    <scope>NUCLEOTIDE SEQUENCE [LARGE SCALE GENOMIC DNA]</scope>
    <source>
        <strain evidence="8">CI_885</strain>
    </source>
</reference>
<proteinExistence type="inferred from homology"/>
<dbReference type="GO" id="GO:0003677">
    <property type="term" value="F:DNA binding"/>
    <property type="evidence" value="ECO:0007669"/>
    <property type="project" value="InterPro"/>
</dbReference>
<keyword evidence="4" id="KW-0804">Transcription</keyword>